<keyword evidence="2" id="KW-1185">Reference proteome</keyword>
<evidence type="ECO:0008006" key="3">
    <source>
        <dbReference type="Google" id="ProtNLM"/>
    </source>
</evidence>
<gene>
    <name evidence="1" type="ORF">HMF3257_12190</name>
</gene>
<reference evidence="1 2" key="1">
    <citation type="submission" date="2018-06" db="EMBL/GenBank/DDBJ databases">
        <title>Spirosoma sp. HMF3257 Genome sequencing and assembly.</title>
        <authorList>
            <person name="Kang H."/>
            <person name="Cha I."/>
            <person name="Kim H."/>
            <person name="Kang J."/>
            <person name="Joh K."/>
        </authorList>
    </citation>
    <scope>NUCLEOTIDE SEQUENCE [LARGE SCALE GENOMIC DNA]</scope>
    <source>
        <strain evidence="1 2">HMF3257</strain>
    </source>
</reference>
<organism evidence="1 2">
    <name type="scientific">Spirosoma telluris</name>
    <dbReference type="NCBI Taxonomy" id="2183553"/>
    <lineage>
        <taxon>Bacteria</taxon>
        <taxon>Pseudomonadati</taxon>
        <taxon>Bacteroidota</taxon>
        <taxon>Cytophagia</taxon>
        <taxon>Cytophagales</taxon>
        <taxon>Cytophagaceae</taxon>
        <taxon>Spirosoma</taxon>
    </lineage>
</organism>
<dbReference type="OrthoDB" id="7342920at2"/>
<dbReference type="Proteomes" id="UP000249016">
    <property type="component" value="Unassembled WGS sequence"/>
</dbReference>
<protein>
    <recommendedName>
        <fullName evidence="3">WG repeat-containing protein</fullName>
    </recommendedName>
</protein>
<dbReference type="RefSeq" id="WP_111342454.1">
    <property type="nucleotide sequence ID" value="NZ_WPIM01000001.1"/>
</dbReference>
<evidence type="ECO:0000313" key="1">
    <source>
        <dbReference type="EMBL" id="RAI74816.1"/>
    </source>
</evidence>
<sequence length="102" mass="11341">MVAISSCTNSSTATTKLAQVKDYTIDTTGIPHDTVLVSDERVSVVNGIYLVNNQKYSGILKEFYPNGTIKTYASLYQGMLHGLYKSFTKMGILMKYDCIRIT</sequence>
<evidence type="ECO:0000313" key="2">
    <source>
        <dbReference type="Proteomes" id="UP000249016"/>
    </source>
</evidence>
<accession>A0A327NL69</accession>
<dbReference type="AlphaFoldDB" id="A0A327NL69"/>
<name>A0A327NL69_9BACT</name>
<dbReference type="EMBL" id="QLII01000001">
    <property type="protein sequence ID" value="RAI74816.1"/>
    <property type="molecule type" value="Genomic_DNA"/>
</dbReference>
<comment type="caution">
    <text evidence="1">The sequence shown here is derived from an EMBL/GenBank/DDBJ whole genome shotgun (WGS) entry which is preliminary data.</text>
</comment>
<proteinExistence type="predicted"/>